<dbReference type="RefSeq" id="WP_163145343.1">
    <property type="nucleotide sequence ID" value="NZ_CP044455.1"/>
</dbReference>
<accession>A0A6C0XYG3</accession>
<reference evidence="1 2" key="1">
    <citation type="submission" date="2019-09" db="EMBL/GenBank/DDBJ databases">
        <title>Non-baumannii Acinetobacter spp. carrying blaNDM-1 isolated in China.</title>
        <authorList>
            <person name="Cui C."/>
            <person name="Chen C."/>
            <person name="Sun J."/>
            <person name="Liu Y."/>
        </authorList>
    </citation>
    <scope>NUCLEOTIDE SEQUENCE [LARGE SCALE GENOMIC DNA]</scope>
    <source>
        <strain evidence="1 2">B18</strain>
    </source>
</reference>
<name>A0A6C0XYG3_9GAMM</name>
<proteinExistence type="predicted"/>
<gene>
    <name evidence="1" type="ORF">FSC09_00100</name>
</gene>
<organism evidence="1 2">
    <name type="scientific">Acinetobacter indicus</name>
    <dbReference type="NCBI Taxonomy" id="756892"/>
    <lineage>
        <taxon>Bacteria</taxon>
        <taxon>Pseudomonadati</taxon>
        <taxon>Pseudomonadota</taxon>
        <taxon>Gammaproteobacteria</taxon>
        <taxon>Moraxellales</taxon>
        <taxon>Moraxellaceae</taxon>
        <taxon>Acinetobacter</taxon>
    </lineage>
</organism>
<evidence type="ECO:0000313" key="1">
    <source>
        <dbReference type="EMBL" id="QIC68943.1"/>
    </source>
</evidence>
<dbReference type="Proteomes" id="UP000503440">
    <property type="component" value="Chromosome"/>
</dbReference>
<dbReference type="AlphaFoldDB" id="A0A6C0XYG3"/>
<evidence type="ECO:0000313" key="2">
    <source>
        <dbReference type="Proteomes" id="UP000503440"/>
    </source>
</evidence>
<protein>
    <submittedName>
        <fullName evidence="1">Uncharacterized protein</fullName>
    </submittedName>
</protein>
<sequence>MYSYNTDTHDQQLDAILRFLFEYQSQSEKQFAYQPVKTLFEQLELSAMYQLFALIHEQLPRKARLLFAAEDYRGKQALVLEVMQHIRERV</sequence>
<dbReference type="EMBL" id="CP044455">
    <property type="protein sequence ID" value="QIC68943.1"/>
    <property type="molecule type" value="Genomic_DNA"/>
</dbReference>